<feature type="domain" description="Acyl-CoA oxidase/dehydrogenase middle" evidence="7">
    <location>
        <begin position="481"/>
        <end position="572"/>
    </location>
</feature>
<dbReference type="InterPro" id="IPR037069">
    <property type="entry name" value="AcylCoA_DH/ox_N_sf"/>
</dbReference>
<feature type="domain" description="Acyl-CoA dehydrogenase/oxidase C-terminal" evidence="6">
    <location>
        <begin position="587"/>
        <end position="733"/>
    </location>
</feature>
<comment type="cofactor">
    <cofactor evidence="1">
        <name>FAD</name>
        <dbReference type="ChEBI" id="CHEBI:57692"/>
    </cofactor>
</comment>
<dbReference type="InterPro" id="IPR046373">
    <property type="entry name" value="Acyl-CoA_Oxase/DH_mid-dom_sf"/>
</dbReference>
<dbReference type="InterPro" id="IPR009075">
    <property type="entry name" value="AcylCo_DH/oxidase_C"/>
</dbReference>
<dbReference type="SUPFAM" id="SSF56645">
    <property type="entry name" value="Acyl-CoA dehydrogenase NM domain-like"/>
    <property type="match status" value="2"/>
</dbReference>
<reference evidence="10" key="1">
    <citation type="journal article" date="2019" name="Int. J. Syst. Evol. Microbiol.">
        <title>The Global Catalogue of Microorganisms (GCM) 10K type strain sequencing project: providing services to taxonomists for standard genome sequencing and annotation.</title>
        <authorList>
            <consortium name="The Broad Institute Genomics Platform"/>
            <consortium name="The Broad Institute Genome Sequencing Center for Infectious Disease"/>
            <person name="Wu L."/>
            <person name="Ma J."/>
        </authorList>
    </citation>
    <scope>NUCLEOTIDE SEQUENCE [LARGE SCALE GENOMIC DNA]</scope>
    <source>
        <strain evidence="10">JCM 18127</strain>
    </source>
</reference>
<keyword evidence="5" id="KW-0560">Oxidoreductase</keyword>
<dbReference type="InterPro" id="IPR052161">
    <property type="entry name" value="Mycobact_Acyl-CoA_DH"/>
</dbReference>
<dbReference type="PANTHER" id="PTHR43292:SF3">
    <property type="entry name" value="ACYL-COA DEHYDROGENASE FADE29"/>
    <property type="match status" value="1"/>
</dbReference>
<dbReference type="Pfam" id="PF00441">
    <property type="entry name" value="Acyl-CoA_dh_1"/>
    <property type="match status" value="2"/>
</dbReference>
<feature type="domain" description="Acyl-CoA dehydrogenase/oxidase C-terminal" evidence="6">
    <location>
        <begin position="219"/>
        <end position="329"/>
    </location>
</feature>
<evidence type="ECO:0000256" key="4">
    <source>
        <dbReference type="ARBA" id="ARBA00022827"/>
    </source>
</evidence>
<dbReference type="InterPro" id="IPR009100">
    <property type="entry name" value="AcylCoA_DH/oxidase_NM_dom_sf"/>
</dbReference>
<keyword evidence="10" id="KW-1185">Reference proteome</keyword>
<dbReference type="SUPFAM" id="SSF47203">
    <property type="entry name" value="Acyl-CoA dehydrogenase C-terminal domain-like"/>
    <property type="match status" value="2"/>
</dbReference>
<evidence type="ECO:0000259" key="7">
    <source>
        <dbReference type="Pfam" id="PF02770"/>
    </source>
</evidence>
<dbReference type="InterPro" id="IPR036250">
    <property type="entry name" value="AcylCo_DH-like_C"/>
</dbReference>
<dbReference type="Gene3D" id="1.10.540.10">
    <property type="entry name" value="Acyl-CoA dehydrogenase/oxidase, N-terminal domain"/>
    <property type="match status" value="2"/>
</dbReference>
<dbReference type="InterPro" id="IPR013786">
    <property type="entry name" value="AcylCoA_DH/ox_N"/>
</dbReference>
<dbReference type="PANTHER" id="PTHR43292">
    <property type="entry name" value="ACYL-COA DEHYDROGENASE"/>
    <property type="match status" value="1"/>
</dbReference>
<dbReference type="Pfam" id="PF02771">
    <property type="entry name" value="Acyl-CoA_dh_N"/>
    <property type="match status" value="2"/>
</dbReference>
<keyword evidence="4" id="KW-0274">FAD</keyword>
<accession>A0ABP8WJH8</accession>
<protein>
    <recommendedName>
        <fullName evidence="11">Acyl-CoA dehydrogenase</fullName>
    </recommendedName>
</protein>
<gene>
    <name evidence="9" type="ORF">GCM10023226_29990</name>
</gene>
<evidence type="ECO:0008006" key="11">
    <source>
        <dbReference type="Google" id="ProtNLM"/>
    </source>
</evidence>
<proteinExistence type="inferred from homology"/>
<evidence type="ECO:0000313" key="10">
    <source>
        <dbReference type="Proteomes" id="UP001500621"/>
    </source>
</evidence>
<evidence type="ECO:0000259" key="6">
    <source>
        <dbReference type="Pfam" id="PF00441"/>
    </source>
</evidence>
<organism evidence="9 10">
    <name type="scientific">Nocardioides nanhaiensis</name>
    <dbReference type="NCBI Taxonomy" id="1476871"/>
    <lineage>
        <taxon>Bacteria</taxon>
        <taxon>Bacillati</taxon>
        <taxon>Actinomycetota</taxon>
        <taxon>Actinomycetes</taxon>
        <taxon>Propionibacteriales</taxon>
        <taxon>Nocardioidaceae</taxon>
        <taxon>Nocardioides</taxon>
    </lineage>
</organism>
<evidence type="ECO:0000256" key="2">
    <source>
        <dbReference type="ARBA" id="ARBA00009347"/>
    </source>
</evidence>
<dbReference type="InterPro" id="IPR006091">
    <property type="entry name" value="Acyl-CoA_Oxase/DH_mid-dom"/>
</dbReference>
<sequence length="743" mass="78359">MDALLNTHDVPDDETLEAARAAASDALARAAAHPDDDAWAALAADGLLALPVPADHGGEGLGLDGAAVLLREAARRGLALPLWETLCCGALTLARAGTPEQQAAWLPGVARGEVQLTAALREPGVGLLEAPTATITGGAVTGRKVGVSRADGADRLLVTALDEAGEPQVVLVDPAGPGVTLLASPTSAGTRGGAEHTVVLEGAPAEPLVPGAHAVLVEHAAAGLAVVVAGLVAGARDLTADYVKGRTQFGRTLAEFQAVALQAADVYIASRTLDLVAGNAVWRVARGLPADDDLRVAAYWAAAEAPPAVRTCHHLHGGMGVDLTYPLPTYSALLTDAVRTLGASADQVPVEDPTAKNLELSAEQRALKGELRAYFTGLAGQAGHGDPGPEGSRDRHGAGYQQVIRQMGRDGWMGVGWPREYGGHGLGEVEQTIFANEAQWADVHLPAVTLQTVGPTLIRYGTQKQKDLFLQRILAGDVHFAIGYSEPDAGTDLAALRTTARRDGDHYVVNGQKLWTTGGHQADYVWLAVRTDPDAPKHRGISILIVDTSDPGYSWTPIITADGSHHVNATYFNDVRVPVDMLVGEENQGWKLITTQLNHERVMLGPAGRIEGLRDKVLDWATKAGVADRPDVREVMGRVTATFRVNELLNWEVARAGEHGEVSVGDASSSKVFASDRIQSIGPELAGIVHRHGDPADAETAELLEYLDGQFKRNLVLTFGGGVQEVQRELIAMFGLGMPRVPR</sequence>
<evidence type="ECO:0000256" key="5">
    <source>
        <dbReference type="ARBA" id="ARBA00023002"/>
    </source>
</evidence>
<feature type="domain" description="Acyl-CoA dehydrogenase/oxidase N-terminal" evidence="8">
    <location>
        <begin position="394"/>
        <end position="477"/>
    </location>
</feature>
<feature type="domain" description="Acyl-CoA dehydrogenase/oxidase N-terminal" evidence="8">
    <location>
        <begin position="25"/>
        <end position="113"/>
    </location>
</feature>
<dbReference type="Pfam" id="PF02770">
    <property type="entry name" value="Acyl-CoA_dh_M"/>
    <property type="match status" value="1"/>
</dbReference>
<comment type="caution">
    <text evidence="9">The sequence shown here is derived from an EMBL/GenBank/DDBJ whole genome shotgun (WGS) entry which is preliminary data.</text>
</comment>
<comment type="similarity">
    <text evidence="2">Belongs to the acyl-CoA dehydrogenase family.</text>
</comment>
<evidence type="ECO:0000259" key="8">
    <source>
        <dbReference type="Pfam" id="PF02771"/>
    </source>
</evidence>
<dbReference type="Gene3D" id="2.40.110.10">
    <property type="entry name" value="Butyryl-CoA Dehydrogenase, subunit A, domain 2"/>
    <property type="match status" value="1"/>
</dbReference>
<dbReference type="RefSeq" id="WP_345267274.1">
    <property type="nucleotide sequence ID" value="NZ_BAABIM010000003.1"/>
</dbReference>
<dbReference type="Proteomes" id="UP001500621">
    <property type="component" value="Unassembled WGS sequence"/>
</dbReference>
<evidence type="ECO:0000256" key="3">
    <source>
        <dbReference type="ARBA" id="ARBA00022630"/>
    </source>
</evidence>
<evidence type="ECO:0000256" key="1">
    <source>
        <dbReference type="ARBA" id="ARBA00001974"/>
    </source>
</evidence>
<evidence type="ECO:0000313" key="9">
    <source>
        <dbReference type="EMBL" id="GAA4690114.1"/>
    </source>
</evidence>
<keyword evidence="3" id="KW-0285">Flavoprotein</keyword>
<name>A0ABP8WJH8_9ACTN</name>
<dbReference type="EMBL" id="BAABIM010000003">
    <property type="protein sequence ID" value="GAA4690114.1"/>
    <property type="molecule type" value="Genomic_DNA"/>
</dbReference>
<dbReference type="Gene3D" id="1.20.140.10">
    <property type="entry name" value="Butyryl-CoA Dehydrogenase, subunit A, domain 3"/>
    <property type="match status" value="2"/>
</dbReference>